<dbReference type="GO" id="GO:0016887">
    <property type="term" value="F:ATP hydrolysis activity"/>
    <property type="evidence" value="ECO:0007669"/>
    <property type="project" value="InterPro"/>
</dbReference>
<dbReference type="GO" id="GO:0005524">
    <property type="term" value="F:ATP binding"/>
    <property type="evidence" value="ECO:0007669"/>
    <property type="project" value="UniProtKB-KW"/>
</dbReference>
<dbReference type="InterPro" id="IPR017871">
    <property type="entry name" value="ABC_transporter-like_CS"/>
</dbReference>
<dbReference type="PROSITE" id="PS50893">
    <property type="entry name" value="ABC_TRANSPORTER_2"/>
    <property type="match status" value="1"/>
</dbReference>
<dbReference type="AlphaFoldDB" id="A0A562UTS5"/>
<keyword evidence="8" id="KW-0472">Membrane</keyword>
<evidence type="ECO:0000256" key="1">
    <source>
        <dbReference type="ARBA" id="ARBA00022448"/>
    </source>
</evidence>
<organism evidence="10 11">
    <name type="scientific">Altererythrobacter ishigakiensis</name>
    <dbReference type="NCBI Taxonomy" id="476157"/>
    <lineage>
        <taxon>Bacteria</taxon>
        <taxon>Pseudomonadati</taxon>
        <taxon>Pseudomonadota</taxon>
        <taxon>Alphaproteobacteria</taxon>
        <taxon>Sphingomonadales</taxon>
        <taxon>Erythrobacteraceae</taxon>
        <taxon>Altererythrobacter</taxon>
    </lineage>
</organism>
<keyword evidence="7" id="KW-0406">Ion transport</keyword>
<evidence type="ECO:0000256" key="8">
    <source>
        <dbReference type="ARBA" id="ARBA00023136"/>
    </source>
</evidence>
<dbReference type="Pfam" id="PF00005">
    <property type="entry name" value="ABC_tran"/>
    <property type="match status" value="1"/>
</dbReference>
<reference evidence="10 11" key="1">
    <citation type="submission" date="2019-07" db="EMBL/GenBank/DDBJ databases">
        <title>Genomic Encyclopedia of Archaeal and Bacterial Type Strains, Phase II (KMG-II): from individual species to whole genera.</title>
        <authorList>
            <person name="Goeker M."/>
        </authorList>
    </citation>
    <scope>NUCLEOTIDE SEQUENCE [LARGE SCALE GENOMIC DNA]</scope>
    <source>
        <strain evidence="10 11">ATCC BAA-2084</strain>
    </source>
</reference>
<keyword evidence="11" id="KW-1185">Reference proteome</keyword>
<keyword evidence="4" id="KW-0547">Nucleotide-binding</keyword>
<keyword evidence="5 10" id="KW-0067">ATP-binding</keyword>
<evidence type="ECO:0000256" key="4">
    <source>
        <dbReference type="ARBA" id="ARBA00022741"/>
    </source>
</evidence>
<dbReference type="GO" id="GO:0015408">
    <property type="term" value="F:ABC-type ferric iron transporter activity"/>
    <property type="evidence" value="ECO:0007669"/>
    <property type="project" value="InterPro"/>
</dbReference>
<dbReference type="Proteomes" id="UP000320547">
    <property type="component" value="Unassembled WGS sequence"/>
</dbReference>
<dbReference type="InterPro" id="IPR027417">
    <property type="entry name" value="P-loop_NTPase"/>
</dbReference>
<dbReference type="Gene3D" id="3.40.50.300">
    <property type="entry name" value="P-loop containing nucleotide triphosphate hydrolases"/>
    <property type="match status" value="1"/>
</dbReference>
<dbReference type="GO" id="GO:0016020">
    <property type="term" value="C:membrane"/>
    <property type="evidence" value="ECO:0007669"/>
    <property type="project" value="InterPro"/>
</dbReference>
<evidence type="ECO:0000256" key="7">
    <source>
        <dbReference type="ARBA" id="ARBA00023065"/>
    </source>
</evidence>
<dbReference type="CDD" id="cd03259">
    <property type="entry name" value="ABC_Carb_Solutes_like"/>
    <property type="match status" value="1"/>
</dbReference>
<dbReference type="PANTHER" id="PTHR42781:SF9">
    <property type="entry name" value="AMINO ACID ABC TRANSPORTER, ATP-BINDING PROTEIN-RELATED"/>
    <property type="match status" value="1"/>
</dbReference>
<dbReference type="PANTHER" id="PTHR42781">
    <property type="entry name" value="SPERMIDINE/PUTRESCINE IMPORT ATP-BINDING PROTEIN POTA"/>
    <property type="match status" value="1"/>
</dbReference>
<sequence length="341" mass="36563">MSADKTMISLVGVSCDLGGQRILDEVDLDLRRGEITVVLGPSGAGKSTLLRAIAGFEPVSAGSITAPSGMLSSTSYTAPPEHRRIGFVVQSFALFPHLTALKNVRFGLDKSSAKDVALRWLERVKLADRADAYPHELSGGEQQRVALARALARGPDVVLLDEAFSSLDQQLRKSVRREAKGLLREAGAAVLAVTHDPDEALEFADTIVVLDAGRVVQTGTPEDLFWRPRSVVAARLLGEVNELSGEWENGQFSTAFGTIENSQMASDSAKLALIRPAALSARASKDGECEVIDHELSAGRSTLIIAARNGQTVRVSGQFDAALKVADRVEILFDYSRVGWA</sequence>
<keyword evidence="3" id="KW-0410">Iron transport</keyword>
<dbReference type="InterPro" id="IPR015853">
    <property type="entry name" value="ABC_transpr_FbpC"/>
</dbReference>
<keyword evidence="6" id="KW-0408">Iron</keyword>
<comment type="caution">
    <text evidence="10">The sequence shown here is derived from an EMBL/GenBank/DDBJ whole genome shotgun (WGS) entry which is preliminary data.</text>
</comment>
<proteinExistence type="predicted"/>
<dbReference type="SMART" id="SM00382">
    <property type="entry name" value="AAA"/>
    <property type="match status" value="1"/>
</dbReference>
<feature type="domain" description="ABC transporter" evidence="9">
    <location>
        <begin position="8"/>
        <end position="237"/>
    </location>
</feature>
<evidence type="ECO:0000256" key="5">
    <source>
        <dbReference type="ARBA" id="ARBA00022840"/>
    </source>
</evidence>
<gene>
    <name evidence="10" type="ORF">JN10_0664</name>
</gene>
<evidence type="ECO:0000256" key="2">
    <source>
        <dbReference type="ARBA" id="ARBA00022475"/>
    </source>
</evidence>
<dbReference type="STRING" id="476157.GCA_001663155_00080"/>
<dbReference type="SUPFAM" id="SSF52540">
    <property type="entry name" value="P-loop containing nucleoside triphosphate hydrolases"/>
    <property type="match status" value="1"/>
</dbReference>
<protein>
    <submittedName>
        <fullName evidence="10">Iron(III) transport system ATP-binding protein</fullName>
    </submittedName>
</protein>
<dbReference type="InterPro" id="IPR003439">
    <property type="entry name" value="ABC_transporter-like_ATP-bd"/>
</dbReference>
<dbReference type="PROSITE" id="PS00211">
    <property type="entry name" value="ABC_TRANSPORTER_1"/>
    <property type="match status" value="1"/>
</dbReference>
<dbReference type="RefSeq" id="WP_067596444.1">
    <property type="nucleotide sequence ID" value="NZ_CP015963.1"/>
</dbReference>
<evidence type="ECO:0000313" key="10">
    <source>
        <dbReference type="EMBL" id="TWJ09042.1"/>
    </source>
</evidence>
<dbReference type="InterPro" id="IPR003593">
    <property type="entry name" value="AAA+_ATPase"/>
</dbReference>
<keyword evidence="2" id="KW-1003">Cell membrane</keyword>
<evidence type="ECO:0000256" key="3">
    <source>
        <dbReference type="ARBA" id="ARBA00022496"/>
    </source>
</evidence>
<keyword evidence="1" id="KW-0813">Transport</keyword>
<accession>A0A562UTS5</accession>
<dbReference type="OrthoDB" id="9802264at2"/>
<dbReference type="EMBL" id="VLLK01000001">
    <property type="protein sequence ID" value="TWJ09042.1"/>
    <property type="molecule type" value="Genomic_DNA"/>
</dbReference>
<evidence type="ECO:0000313" key="11">
    <source>
        <dbReference type="Proteomes" id="UP000320547"/>
    </source>
</evidence>
<dbReference type="InterPro" id="IPR050093">
    <property type="entry name" value="ABC_SmlMolc_Importer"/>
</dbReference>
<evidence type="ECO:0000256" key="6">
    <source>
        <dbReference type="ARBA" id="ARBA00023004"/>
    </source>
</evidence>
<evidence type="ECO:0000259" key="9">
    <source>
        <dbReference type="PROSITE" id="PS50893"/>
    </source>
</evidence>
<name>A0A562UTS5_9SPHN</name>